<comment type="similarity">
    <text evidence="1 4">Belongs to the D-isomer specific 2-hydroxyacid dehydrogenase family.</text>
</comment>
<evidence type="ECO:0000256" key="4">
    <source>
        <dbReference type="RuleBase" id="RU003719"/>
    </source>
</evidence>
<dbReference type="Pfam" id="PF00389">
    <property type="entry name" value="2-Hacid_dh"/>
    <property type="match status" value="1"/>
</dbReference>
<keyword evidence="2 4" id="KW-0560">Oxidoreductase</keyword>
<evidence type="ECO:0000313" key="8">
    <source>
        <dbReference type="EMBL" id="WDI03428.1"/>
    </source>
</evidence>
<keyword evidence="3" id="KW-0520">NAD</keyword>
<dbReference type="CDD" id="cd05300">
    <property type="entry name" value="2-Hacid_dh_1"/>
    <property type="match status" value="1"/>
</dbReference>
<protein>
    <submittedName>
        <fullName evidence="7">D-2-hydroxyacid dehydrogenase</fullName>
    </submittedName>
</protein>
<dbReference type="Proteomes" id="UP001220962">
    <property type="component" value="Chromosome"/>
</dbReference>
<evidence type="ECO:0000256" key="1">
    <source>
        <dbReference type="ARBA" id="ARBA00005854"/>
    </source>
</evidence>
<feature type="domain" description="D-isomer specific 2-hydroxyacid dehydrogenase NAD-binding" evidence="6">
    <location>
        <begin position="105"/>
        <end position="280"/>
    </location>
</feature>
<dbReference type="SUPFAM" id="SSF52283">
    <property type="entry name" value="Formate/glycerate dehydrogenase catalytic domain-like"/>
    <property type="match status" value="1"/>
</dbReference>
<dbReference type="SUPFAM" id="SSF51735">
    <property type="entry name" value="NAD(P)-binding Rossmann-fold domains"/>
    <property type="match status" value="1"/>
</dbReference>
<proteinExistence type="inferred from homology"/>
<dbReference type="InterPro" id="IPR006139">
    <property type="entry name" value="D-isomer_2_OHA_DH_cat_dom"/>
</dbReference>
<feature type="domain" description="D-isomer specific 2-hydroxyacid dehydrogenase catalytic" evidence="5">
    <location>
        <begin position="37"/>
        <end position="309"/>
    </location>
</feature>
<dbReference type="Pfam" id="PF02826">
    <property type="entry name" value="2-Hacid_dh_C"/>
    <property type="match status" value="1"/>
</dbReference>
<dbReference type="EMBL" id="CP118101">
    <property type="protein sequence ID" value="WDH83772.1"/>
    <property type="molecule type" value="Genomic_DNA"/>
</dbReference>
<dbReference type="InterPro" id="IPR006140">
    <property type="entry name" value="D-isomer_DH_NAD-bd"/>
</dbReference>
<accession>A0AAX3N2F0</accession>
<evidence type="ECO:0000313" key="10">
    <source>
        <dbReference type="Proteomes" id="UP001221519"/>
    </source>
</evidence>
<dbReference type="RefSeq" id="WP_047912214.1">
    <property type="nucleotide sequence ID" value="NZ_CP118101.1"/>
</dbReference>
<dbReference type="Proteomes" id="UP001221519">
    <property type="component" value="Chromosome"/>
</dbReference>
<evidence type="ECO:0000256" key="2">
    <source>
        <dbReference type="ARBA" id="ARBA00023002"/>
    </source>
</evidence>
<gene>
    <name evidence="7" type="ORF">PUW23_05965</name>
    <name evidence="8" type="ORF">PUW25_05500</name>
</gene>
<keyword evidence="10" id="KW-1185">Reference proteome</keyword>
<evidence type="ECO:0000313" key="9">
    <source>
        <dbReference type="Proteomes" id="UP001220962"/>
    </source>
</evidence>
<dbReference type="Gene3D" id="3.40.50.720">
    <property type="entry name" value="NAD(P)-binding Rossmann-like Domain"/>
    <property type="match status" value="2"/>
</dbReference>
<dbReference type="PANTHER" id="PTHR43333">
    <property type="entry name" value="2-HACID_DH_C DOMAIN-CONTAINING PROTEIN"/>
    <property type="match status" value="1"/>
</dbReference>
<dbReference type="PANTHER" id="PTHR43333:SF1">
    <property type="entry name" value="D-ISOMER SPECIFIC 2-HYDROXYACID DEHYDROGENASE NAD-BINDING DOMAIN-CONTAINING PROTEIN"/>
    <property type="match status" value="1"/>
</dbReference>
<reference evidence="7 10" key="1">
    <citation type="submission" date="2023-02" db="EMBL/GenBank/DDBJ databases">
        <title>Pathogen: clinical or host-associated sample.</title>
        <authorList>
            <person name="Hergert J."/>
            <person name="Casey R."/>
            <person name="Wagner J."/>
            <person name="Young E.L."/>
            <person name="Oakeson K.F."/>
        </authorList>
    </citation>
    <scope>NUCLEOTIDE SEQUENCE</scope>
    <source>
        <strain evidence="8 10">2022CK-00829</strain>
        <strain evidence="7">2022CK-00830</strain>
    </source>
</reference>
<dbReference type="GO" id="GO:0016616">
    <property type="term" value="F:oxidoreductase activity, acting on the CH-OH group of donors, NAD or NADP as acceptor"/>
    <property type="evidence" value="ECO:0007669"/>
    <property type="project" value="InterPro"/>
</dbReference>
<evidence type="ECO:0000313" key="7">
    <source>
        <dbReference type="EMBL" id="WDH83772.1"/>
    </source>
</evidence>
<dbReference type="InterPro" id="IPR036291">
    <property type="entry name" value="NAD(P)-bd_dom_sf"/>
</dbReference>
<sequence>MSSIVSLHAFTESQQQLVQEIAPDYKLTIGKAKELDPSVLKNAEILVGWARNHADTLLDPDSKLKWVQTWSAGVDYLPQAELSDRNILLTNTSGIHAIPISEMVFGMLLSMSRMLKQAILNQASRNWDSNDTAMSELHGKTIVIAGVGEIGTATARLAEAFGMNVVGVRKSGKPAPHVSKMVKMEQLEEVLSEGDYIINILPLTEDTKHLFNEQTFSAMKTGACFVNVGRGATVQTSALVKALEEKKLSAAALDVFEEEPLPADHPLWGMDNVLITPHFAGSTPHYSERAFEVFLENLKAYVKNEDLPRNLVDYSRSY</sequence>
<evidence type="ECO:0000259" key="6">
    <source>
        <dbReference type="Pfam" id="PF02826"/>
    </source>
</evidence>
<dbReference type="AlphaFoldDB" id="A0AAX3N2F0"/>
<organism evidence="7 9">
    <name type="scientific">Paenibacillus urinalis</name>
    <dbReference type="NCBI Taxonomy" id="521520"/>
    <lineage>
        <taxon>Bacteria</taxon>
        <taxon>Bacillati</taxon>
        <taxon>Bacillota</taxon>
        <taxon>Bacilli</taxon>
        <taxon>Bacillales</taxon>
        <taxon>Paenibacillaceae</taxon>
        <taxon>Paenibacillus</taxon>
    </lineage>
</organism>
<evidence type="ECO:0000256" key="3">
    <source>
        <dbReference type="ARBA" id="ARBA00023027"/>
    </source>
</evidence>
<name>A0AAX3N2F0_9BACL</name>
<dbReference type="EMBL" id="CP118108">
    <property type="protein sequence ID" value="WDI03428.1"/>
    <property type="molecule type" value="Genomic_DNA"/>
</dbReference>
<evidence type="ECO:0000259" key="5">
    <source>
        <dbReference type="Pfam" id="PF00389"/>
    </source>
</evidence>
<dbReference type="FunFam" id="3.40.50.720:FF:000363">
    <property type="entry name" value="D-isomer specific 2-hydroxyacid dehydrogenase"/>
    <property type="match status" value="1"/>
</dbReference>
<dbReference type="GO" id="GO:0051287">
    <property type="term" value="F:NAD binding"/>
    <property type="evidence" value="ECO:0007669"/>
    <property type="project" value="InterPro"/>
</dbReference>